<dbReference type="Gene3D" id="3.20.20.80">
    <property type="entry name" value="Glycosidases"/>
    <property type="match status" value="1"/>
</dbReference>
<evidence type="ECO:0000256" key="1">
    <source>
        <dbReference type="ARBA" id="ARBA00022801"/>
    </source>
</evidence>
<dbReference type="SUPFAM" id="SSF51445">
    <property type="entry name" value="(Trans)glycosidases"/>
    <property type="match status" value="1"/>
</dbReference>
<dbReference type="Gene3D" id="3.40.5.30">
    <property type="entry name" value="(Trans)glycosidases - domain 2"/>
    <property type="match status" value="1"/>
</dbReference>
<dbReference type="GO" id="GO:0005975">
    <property type="term" value="P:carbohydrate metabolic process"/>
    <property type="evidence" value="ECO:0007669"/>
    <property type="project" value="InterPro"/>
</dbReference>
<reference evidence="7 8" key="1">
    <citation type="journal article" date="2015" name="Genome Biol. Evol.">
        <title>Comparative Genomics of a Bacterivorous Green Alga Reveals Evolutionary Causalities and Consequences of Phago-Mixotrophic Mode of Nutrition.</title>
        <authorList>
            <person name="Burns J.A."/>
            <person name="Paasch A."/>
            <person name="Narechania A."/>
            <person name="Kim E."/>
        </authorList>
    </citation>
    <scope>NUCLEOTIDE SEQUENCE [LARGE SCALE GENOMIC DNA]</scope>
    <source>
        <strain evidence="7 8">PLY_AMNH</strain>
    </source>
</reference>
<dbReference type="PROSITE" id="PS51910">
    <property type="entry name" value="GH18_2"/>
    <property type="match status" value="1"/>
</dbReference>
<dbReference type="Pfam" id="PF00704">
    <property type="entry name" value="Glyco_hydro_18"/>
    <property type="match status" value="1"/>
</dbReference>
<evidence type="ECO:0000256" key="4">
    <source>
        <dbReference type="RuleBase" id="RU004453"/>
    </source>
</evidence>
<comment type="similarity">
    <text evidence="4">Belongs to the glycosyl hydrolase 18 family.</text>
</comment>
<sequence>MPCHNAWVASRYIHATAVAVSSLAAGDREIDNSTASPVGIRALLLLLLIKRNWFSALKGECGAVTLCLSPPTSDRMPPKNPSRRPQKGDRLKPRDTSKGIEKVDKTARSSEQPNWTSRILVACFVLAVICFGINKFSGHGSPSNSSQQTGGLNSAQPEVIISAYMPEYRFYIDVASMLSRVNHLVLFSLGVAPSGDLEPKFITEEQVLRVTGLAAAMERPPHVTICIGGAGRSEGFARLVTQTKARKRFVAKIVEYVAKYNLDGIDFDWEGDYSQGPLQDGFASLVAETKFKLRETSGAGLVTVAVHHFNTLPPKAIAALDWVNVMAYDIPDAKGCHASTETALMVVEKLERTRIPLRKMSLGLPLYGRGVQNLGDVKTYSELVRDAANLVASGEDIVAGYCINNKPTVGAKLEAVKRKGMRGIFFWEAGQDDGEAANSLLQHAMLKSQELV</sequence>
<dbReference type="GO" id="GO:0006032">
    <property type="term" value="P:chitin catabolic process"/>
    <property type="evidence" value="ECO:0007669"/>
    <property type="project" value="TreeGrafter"/>
</dbReference>
<proteinExistence type="inferred from homology"/>
<dbReference type="GO" id="GO:0005576">
    <property type="term" value="C:extracellular region"/>
    <property type="evidence" value="ECO:0007669"/>
    <property type="project" value="TreeGrafter"/>
</dbReference>
<evidence type="ECO:0000313" key="7">
    <source>
        <dbReference type="EMBL" id="KAK3264447.1"/>
    </source>
</evidence>
<dbReference type="InterPro" id="IPR001223">
    <property type="entry name" value="Glyco_hydro18_cat"/>
</dbReference>
<evidence type="ECO:0000256" key="5">
    <source>
        <dbReference type="SAM" id="MobiDB-lite"/>
    </source>
</evidence>
<dbReference type="InterPro" id="IPR017853">
    <property type="entry name" value="GH"/>
</dbReference>
<dbReference type="GO" id="GO:0004568">
    <property type="term" value="F:chitinase activity"/>
    <property type="evidence" value="ECO:0007669"/>
    <property type="project" value="TreeGrafter"/>
</dbReference>
<feature type="region of interest" description="Disordered" evidence="5">
    <location>
        <begin position="72"/>
        <end position="109"/>
    </location>
</feature>
<dbReference type="SMART" id="SM00636">
    <property type="entry name" value="Glyco_18"/>
    <property type="match status" value="1"/>
</dbReference>
<evidence type="ECO:0000256" key="3">
    <source>
        <dbReference type="RuleBase" id="RU000489"/>
    </source>
</evidence>
<dbReference type="PANTHER" id="PTHR11177:SF317">
    <property type="entry name" value="CHITINASE 12-RELATED"/>
    <property type="match status" value="1"/>
</dbReference>
<dbReference type="InterPro" id="IPR011583">
    <property type="entry name" value="Chitinase_II/V-like_cat"/>
</dbReference>
<dbReference type="Proteomes" id="UP001190700">
    <property type="component" value="Unassembled WGS sequence"/>
</dbReference>
<evidence type="ECO:0000259" key="6">
    <source>
        <dbReference type="PROSITE" id="PS51910"/>
    </source>
</evidence>
<comment type="caution">
    <text evidence="7">The sequence shown here is derived from an EMBL/GenBank/DDBJ whole genome shotgun (WGS) entry which is preliminary data.</text>
</comment>
<name>A0AAE0FRI3_9CHLO</name>
<dbReference type="InterPro" id="IPR001579">
    <property type="entry name" value="Glyco_hydro_18_chit_AS"/>
</dbReference>
<keyword evidence="8" id="KW-1185">Reference proteome</keyword>
<accession>A0AAE0FRI3</accession>
<feature type="domain" description="GH18" evidence="6">
    <location>
        <begin position="159"/>
        <end position="448"/>
    </location>
</feature>
<protein>
    <recommendedName>
        <fullName evidence="6">GH18 domain-containing protein</fullName>
    </recommendedName>
</protein>
<keyword evidence="1 3" id="KW-0378">Hydrolase</keyword>
<organism evidence="7 8">
    <name type="scientific">Cymbomonas tetramitiformis</name>
    <dbReference type="NCBI Taxonomy" id="36881"/>
    <lineage>
        <taxon>Eukaryota</taxon>
        <taxon>Viridiplantae</taxon>
        <taxon>Chlorophyta</taxon>
        <taxon>Pyramimonadophyceae</taxon>
        <taxon>Pyramimonadales</taxon>
        <taxon>Pyramimonadaceae</taxon>
        <taxon>Cymbomonas</taxon>
    </lineage>
</organism>
<dbReference type="InterPro" id="IPR050314">
    <property type="entry name" value="Glycosyl_Hydrlase_18"/>
</dbReference>
<dbReference type="PROSITE" id="PS01095">
    <property type="entry name" value="GH18_1"/>
    <property type="match status" value="1"/>
</dbReference>
<feature type="compositionally biased region" description="Basic and acidic residues" evidence="5">
    <location>
        <begin position="86"/>
        <end position="108"/>
    </location>
</feature>
<dbReference type="PANTHER" id="PTHR11177">
    <property type="entry name" value="CHITINASE"/>
    <property type="match status" value="1"/>
</dbReference>
<keyword evidence="2 3" id="KW-0326">Glycosidase</keyword>
<dbReference type="GO" id="GO:0008061">
    <property type="term" value="F:chitin binding"/>
    <property type="evidence" value="ECO:0007669"/>
    <property type="project" value="InterPro"/>
</dbReference>
<dbReference type="EMBL" id="LGRX02014544">
    <property type="protein sequence ID" value="KAK3264447.1"/>
    <property type="molecule type" value="Genomic_DNA"/>
</dbReference>
<evidence type="ECO:0000313" key="8">
    <source>
        <dbReference type="Proteomes" id="UP001190700"/>
    </source>
</evidence>
<gene>
    <name evidence="7" type="ORF">CYMTET_26818</name>
</gene>
<dbReference type="AlphaFoldDB" id="A0AAE0FRI3"/>
<evidence type="ECO:0000256" key="2">
    <source>
        <dbReference type="ARBA" id="ARBA00023295"/>
    </source>
</evidence>